<feature type="compositionally biased region" description="Basic residues" evidence="1">
    <location>
        <begin position="27"/>
        <end position="36"/>
    </location>
</feature>
<dbReference type="EMBL" id="WBMT01000010">
    <property type="protein sequence ID" value="KAB2346975.1"/>
    <property type="molecule type" value="Genomic_DNA"/>
</dbReference>
<reference evidence="2 3" key="1">
    <citation type="submission" date="2019-09" db="EMBL/GenBank/DDBJ databases">
        <title>Actinomadura physcomitrii sp. nov., a novel actinomycete isolated from moss [Physcomitrium sphaericum (Ludw) Fuernr].</title>
        <authorList>
            <person name="Zhuang X."/>
            <person name="Liu C."/>
        </authorList>
    </citation>
    <scope>NUCLEOTIDE SEQUENCE [LARGE SCALE GENOMIC DNA]</scope>
    <source>
        <strain evidence="2 3">HMC1</strain>
    </source>
</reference>
<feature type="compositionally biased region" description="Basic residues" evidence="1">
    <location>
        <begin position="50"/>
        <end position="60"/>
    </location>
</feature>
<evidence type="ECO:0000313" key="2">
    <source>
        <dbReference type="EMBL" id="KAB2346975.1"/>
    </source>
</evidence>
<sequence>MSLRPGWATRTPPRAAAADTAYSSRGNRAHLRRHPSKAMIPEKADQAANRTKKGRSAGRP</sequence>
<gene>
    <name evidence="2" type="ORF">F8566_22600</name>
</gene>
<keyword evidence="3" id="KW-1185">Reference proteome</keyword>
<dbReference type="OrthoDB" id="4546548at2"/>
<evidence type="ECO:0000313" key="3">
    <source>
        <dbReference type="Proteomes" id="UP000468735"/>
    </source>
</evidence>
<evidence type="ECO:0000256" key="1">
    <source>
        <dbReference type="SAM" id="MobiDB-lite"/>
    </source>
</evidence>
<name>A0A6H9Z1G9_9ACTN</name>
<comment type="caution">
    <text evidence="2">The sequence shown here is derived from an EMBL/GenBank/DDBJ whole genome shotgun (WGS) entry which is preliminary data.</text>
</comment>
<protein>
    <recommendedName>
        <fullName evidence="4">Transposase</fullName>
    </recommendedName>
</protein>
<organism evidence="2 3">
    <name type="scientific">Actinomadura rudentiformis</name>
    <dbReference type="NCBI Taxonomy" id="359158"/>
    <lineage>
        <taxon>Bacteria</taxon>
        <taxon>Bacillati</taxon>
        <taxon>Actinomycetota</taxon>
        <taxon>Actinomycetes</taxon>
        <taxon>Streptosporangiales</taxon>
        <taxon>Thermomonosporaceae</taxon>
        <taxon>Actinomadura</taxon>
    </lineage>
</organism>
<accession>A0A6H9Z1G9</accession>
<feature type="compositionally biased region" description="Low complexity" evidence="1">
    <location>
        <begin position="1"/>
        <end position="21"/>
    </location>
</feature>
<feature type="region of interest" description="Disordered" evidence="1">
    <location>
        <begin position="1"/>
        <end position="60"/>
    </location>
</feature>
<evidence type="ECO:0008006" key="4">
    <source>
        <dbReference type="Google" id="ProtNLM"/>
    </source>
</evidence>
<dbReference type="Proteomes" id="UP000468735">
    <property type="component" value="Unassembled WGS sequence"/>
</dbReference>
<dbReference type="AlphaFoldDB" id="A0A6H9Z1G9"/>
<proteinExistence type="predicted"/>